<keyword evidence="2" id="KW-0378">Hydrolase</keyword>
<accession>A0A840DDF9</accession>
<dbReference type="NCBIfam" id="TIGR01891">
    <property type="entry name" value="amidohydrolases"/>
    <property type="match status" value="1"/>
</dbReference>
<reference evidence="2 3" key="1">
    <citation type="submission" date="2020-08" db="EMBL/GenBank/DDBJ databases">
        <title>Sequencing the genomes of 1000 actinobacteria strains.</title>
        <authorList>
            <person name="Klenk H.-P."/>
        </authorList>
    </citation>
    <scope>NUCLEOTIDE SEQUENCE [LARGE SCALE GENOMIC DNA]</scope>
    <source>
        <strain evidence="2 3">DSM 27064</strain>
    </source>
</reference>
<dbReference type="SUPFAM" id="SSF53187">
    <property type="entry name" value="Zn-dependent exopeptidases"/>
    <property type="match status" value="1"/>
</dbReference>
<dbReference type="AlphaFoldDB" id="A0A840DDF9"/>
<dbReference type="PANTHER" id="PTHR11014:SF63">
    <property type="entry name" value="METALLOPEPTIDASE, PUTATIVE (AFU_ORTHOLOGUE AFUA_6G09600)-RELATED"/>
    <property type="match status" value="1"/>
</dbReference>
<dbReference type="InterPro" id="IPR017439">
    <property type="entry name" value="Amidohydrolase"/>
</dbReference>
<dbReference type="Gene3D" id="3.30.70.360">
    <property type="match status" value="1"/>
</dbReference>
<protein>
    <submittedName>
        <fullName evidence="2">Amidohydrolase</fullName>
        <ecNumber evidence="2">3.5.1.-</ecNumber>
    </submittedName>
</protein>
<comment type="caution">
    <text evidence="2">The sequence shown here is derived from an EMBL/GenBank/DDBJ whole genome shotgun (WGS) entry which is preliminary data.</text>
</comment>
<feature type="domain" description="Peptidase M20 dimerisation" evidence="1">
    <location>
        <begin position="184"/>
        <end position="280"/>
    </location>
</feature>
<dbReference type="InterPro" id="IPR036264">
    <property type="entry name" value="Bact_exopeptidase_dim_dom"/>
</dbReference>
<evidence type="ECO:0000313" key="3">
    <source>
        <dbReference type="Proteomes" id="UP000571183"/>
    </source>
</evidence>
<dbReference type="SUPFAM" id="SSF55031">
    <property type="entry name" value="Bacterial exopeptidase dimerisation domain"/>
    <property type="match status" value="1"/>
</dbReference>
<proteinExistence type="predicted"/>
<dbReference type="GO" id="GO:0016787">
    <property type="term" value="F:hydrolase activity"/>
    <property type="evidence" value="ECO:0007669"/>
    <property type="project" value="UniProtKB-KW"/>
</dbReference>
<dbReference type="RefSeq" id="WP_183304271.1">
    <property type="nucleotide sequence ID" value="NZ_JACIFD010000003.1"/>
</dbReference>
<evidence type="ECO:0000259" key="1">
    <source>
        <dbReference type="Pfam" id="PF07687"/>
    </source>
</evidence>
<evidence type="ECO:0000313" key="2">
    <source>
        <dbReference type="EMBL" id="MBB4071084.1"/>
    </source>
</evidence>
<dbReference type="PANTHER" id="PTHR11014">
    <property type="entry name" value="PEPTIDASE M20 FAMILY MEMBER"/>
    <property type="match status" value="1"/>
</dbReference>
<keyword evidence="3" id="KW-1185">Reference proteome</keyword>
<dbReference type="Pfam" id="PF07687">
    <property type="entry name" value="M20_dimer"/>
    <property type="match status" value="1"/>
</dbReference>
<dbReference type="EMBL" id="JACIFD010000003">
    <property type="protein sequence ID" value="MBB4071084.1"/>
    <property type="molecule type" value="Genomic_DNA"/>
</dbReference>
<name>A0A840DDF9_9MICO</name>
<sequence length="391" mass="41020">MEKLKQKLFVALEAELSAASELRWKVHQDPRISGEESDTLAAFEEHIGFQVTPTAETGGFCRLGPDYGPAIAIRGELDALPIVEETGVAKASKNGAMHACGHDIHLAALAAVVRAARQVELPVALIPVLQPREETYPSGALDIKNSGLLEKEKVAYAIGAHVHPGIPKGEVALGSGVVNAAAGELHIEIVGSGGHGAYPHQAQDVVATIAAIATGIHEIVRRNVNPMHPALVSVGQMIADSGAPNVLPATGKIAATIRTTGSEDASYVVAALDKYCSSVATAYGVSANLTYVEGEPVLDNDPTLCEEMKQELKPCGISIGEPMRSLGADDFSFFSSVVPSVMAFVGVENQVSAEGVSLHDPRFLPDEDAVRRVALTMMAGYLAGVKLLQID</sequence>
<dbReference type="Pfam" id="PF01546">
    <property type="entry name" value="Peptidase_M20"/>
    <property type="match status" value="1"/>
</dbReference>
<gene>
    <name evidence="2" type="ORF">F5897_000372</name>
</gene>
<dbReference type="Proteomes" id="UP000571183">
    <property type="component" value="Unassembled WGS sequence"/>
</dbReference>
<organism evidence="2 3">
    <name type="scientific">Canibacter oris</name>
    <dbReference type="NCBI Taxonomy" id="1365628"/>
    <lineage>
        <taxon>Bacteria</taxon>
        <taxon>Bacillati</taxon>
        <taxon>Actinomycetota</taxon>
        <taxon>Actinomycetes</taxon>
        <taxon>Micrococcales</taxon>
        <taxon>Microbacteriaceae</taxon>
        <taxon>Canibacter</taxon>
    </lineage>
</organism>
<dbReference type="EC" id="3.5.1.-" evidence="2"/>
<dbReference type="Gene3D" id="3.40.630.10">
    <property type="entry name" value="Zn peptidases"/>
    <property type="match status" value="1"/>
</dbReference>
<dbReference type="InterPro" id="IPR002933">
    <property type="entry name" value="Peptidase_M20"/>
</dbReference>
<dbReference type="InterPro" id="IPR011650">
    <property type="entry name" value="Peptidase_M20_dimer"/>
</dbReference>